<dbReference type="InterPro" id="IPR011604">
    <property type="entry name" value="PDDEXK-like_dom_sf"/>
</dbReference>
<dbReference type="GO" id="GO:0004527">
    <property type="term" value="F:exonuclease activity"/>
    <property type="evidence" value="ECO:0007669"/>
    <property type="project" value="UniProtKB-KW"/>
</dbReference>
<evidence type="ECO:0000313" key="3">
    <source>
        <dbReference type="Proteomes" id="UP000001862"/>
    </source>
</evidence>
<keyword evidence="2" id="KW-0378">Hydrolase</keyword>
<dbReference type="InterPro" id="IPR024432">
    <property type="entry name" value="Put_RecE_PDDEXK-like_dom"/>
</dbReference>
<keyword evidence="2" id="KW-0269">Exonuclease</keyword>
<dbReference type="Proteomes" id="UP000001862">
    <property type="component" value="Segment"/>
</dbReference>
<accession>B5AX98</accession>
<dbReference type="RefSeq" id="YP_002128513.1">
    <property type="nucleotide sequence ID" value="NC_011142.1"/>
</dbReference>
<protein>
    <submittedName>
        <fullName evidence="2">RecE exonuclease VIII</fullName>
    </submittedName>
</protein>
<keyword evidence="3" id="KW-1185">Reference proteome</keyword>
<proteinExistence type="predicted"/>
<dbReference type="KEGG" id="vg:6779544"/>
<reference evidence="3" key="1">
    <citation type="journal article" date="2009" name="Environ. Microbiol. Rep.">
        <title>Isolation and genomic characterization of the first phage infecting Iodobacteria: ?PLPE, a myovirus having a novel set of features.</title>
        <authorList>
            <person name="Leblanc C."/>
            <person name="Caumont-Sarcos A."/>
            <person name="Comeau A.M."/>
            <person name="Krisch H.M."/>
        </authorList>
    </citation>
    <scope>NUCLEOTIDE SEQUENCE [LARGE SCALE GENOMIC DNA]</scope>
</reference>
<dbReference type="Pfam" id="PF12684">
    <property type="entry name" value="DUF3799"/>
    <property type="match status" value="1"/>
</dbReference>
<dbReference type="OrthoDB" id="4806at10239"/>
<dbReference type="GeneID" id="6779544"/>
<organism evidence="2 3">
    <name type="scientific">Iodobacter phage PhiPLPE</name>
    <dbReference type="NCBI Taxonomy" id="551895"/>
    <lineage>
        <taxon>Viruses</taxon>
        <taxon>Duplodnaviria</taxon>
        <taxon>Heunggongvirae</taxon>
        <taxon>Uroviricota</taxon>
        <taxon>Caudoviricetes</taxon>
        <taxon>Iodovirus</taxon>
        <taxon>Iodovirus PLPE</taxon>
    </lineage>
</organism>
<evidence type="ECO:0000313" key="2">
    <source>
        <dbReference type="EMBL" id="ACG60401.1"/>
    </source>
</evidence>
<gene>
    <name evidence="2" type="primary">recE</name>
    <name evidence="2" type="ORF">phiPLPE_79</name>
</gene>
<name>B5AX98_9CAUD</name>
<dbReference type="Gene3D" id="3.90.320.10">
    <property type="match status" value="1"/>
</dbReference>
<sequence>MTNDEYHAAEGVSKSKLDVFAQSPRHYWLKYLNPNKKEEEEKEHYIIGRASHSAVLEPDDFASRYVCVPSDAPKKPTKAQLDAPKPSDSAAYLIAWWDEFNEANKDKVILSAEQYQDCLDLRDCVWSDKTAAGLLRDGMAEQSHFATDPETGLMLKCRPDYQANNGIITDLKFVRDASYNGFGRACANHRYDVQAAFYQDVLSMAEGGKDRMFAFIAVEKYEHGPVAGVYWSDDEMVISGRNKWRREVNSLAQCQASNNWPGYTVDGLPVNFPKYAKDL</sequence>
<evidence type="ECO:0000259" key="1">
    <source>
        <dbReference type="Pfam" id="PF12684"/>
    </source>
</evidence>
<keyword evidence="2" id="KW-0540">Nuclease</keyword>
<feature type="domain" description="Putative exodeoxyribonuclease 8 PDDEXK-like" evidence="1">
    <location>
        <begin position="13"/>
        <end position="263"/>
    </location>
</feature>
<dbReference type="EMBL" id="EU876853">
    <property type="protein sequence ID" value="ACG60401.1"/>
    <property type="molecule type" value="Genomic_DNA"/>
</dbReference>